<protein>
    <recommendedName>
        <fullName evidence="4">Chitin-binding type-2 domain-containing protein</fullName>
    </recommendedName>
</protein>
<dbReference type="EMBL" id="JAQQWI010000024">
    <property type="protein sequence ID" value="KAK7994524.1"/>
    <property type="molecule type" value="Genomic_DNA"/>
</dbReference>
<accession>A0ABR1R0M6</accession>
<feature type="coiled-coil region" evidence="1">
    <location>
        <begin position="60"/>
        <end position="87"/>
    </location>
</feature>
<keyword evidence="3" id="KW-1185">Reference proteome</keyword>
<evidence type="ECO:0000313" key="2">
    <source>
        <dbReference type="EMBL" id="KAK7994524.1"/>
    </source>
</evidence>
<proteinExistence type="predicted"/>
<reference evidence="2 3" key="1">
    <citation type="submission" date="2023-01" db="EMBL/GenBank/DDBJ databases">
        <title>Analysis of 21 Apiospora genomes using comparative genomics revels a genus with tremendous synthesis potential of carbohydrate active enzymes and secondary metabolites.</title>
        <authorList>
            <person name="Sorensen T."/>
        </authorList>
    </citation>
    <scope>NUCLEOTIDE SEQUENCE [LARGE SCALE GENOMIC DNA]</scope>
    <source>
        <strain evidence="2 3">CBS 20057</strain>
    </source>
</reference>
<name>A0ABR1R0M6_9PEZI</name>
<dbReference type="Proteomes" id="UP001396898">
    <property type="component" value="Unassembled WGS sequence"/>
</dbReference>
<evidence type="ECO:0008006" key="4">
    <source>
        <dbReference type="Google" id="ProtNLM"/>
    </source>
</evidence>
<keyword evidence="1" id="KW-0175">Coiled coil</keyword>
<evidence type="ECO:0000256" key="1">
    <source>
        <dbReference type="SAM" id="Coils"/>
    </source>
</evidence>
<sequence length="90" mass="11189">MCYVIRDLWICANAWCRANVDSGYRGNSWILCDVGPTYDEACPNYYCQNVKHYEYKCDNCEREERRQRQLEQQRQAQEERERQWREQQRR</sequence>
<organism evidence="2 3">
    <name type="scientific">Apiospora marii</name>
    <dbReference type="NCBI Taxonomy" id="335849"/>
    <lineage>
        <taxon>Eukaryota</taxon>
        <taxon>Fungi</taxon>
        <taxon>Dikarya</taxon>
        <taxon>Ascomycota</taxon>
        <taxon>Pezizomycotina</taxon>
        <taxon>Sordariomycetes</taxon>
        <taxon>Xylariomycetidae</taxon>
        <taxon>Amphisphaeriales</taxon>
        <taxon>Apiosporaceae</taxon>
        <taxon>Apiospora</taxon>
    </lineage>
</organism>
<evidence type="ECO:0000313" key="3">
    <source>
        <dbReference type="Proteomes" id="UP001396898"/>
    </source>
</evidence>
<comment type="caution">
    <text evidence="2">The sequence shown here is derived from an EMBL/GenBank/DDBJ whole genome shotgun (WGS) entry which is preliminary data.</text>
</comment>
<gene>
    <name evidence="2" type="ORF">PG991_016112</name>
</gene>